<reference evidence="1" key="1">
    <citation type="submission" date="2020-03" db="EMBL/GenBank/DDBJ databases">
        <title>Hybrid Assembly of Korean Phytophthora infestans isolates.</title>
        <authorList>
            <person name="Prokchorchik M."/>
            <person name="Lee Y."/>
            <person name="Seo J."/>
            <person name="Cho J.-H."/>
            <person name="Park Y.-E."/>
            <person name="Jang D.-C."/>
            <person name="Im J.-S."/>
            <person name="Choi J.-G."/>
            <person name="Park H.-J."/>
            <person name="Lee G.-B."/>
            <person name="Lee Y.-G."/>
            <person name="Hong S.-Y."/>
            <person name="Cho K."/>
            <person name="Sohn K.H."/>
        </authorList>
    </citation>
    <scope>NUCLEOTIDE SEQUENCE</scope>
    <source>
        <strain evidence="1">KR_2_A2</strain>
    </source>
</reference>
<evidence type="ECO:0000313" key="1">
    <source>
        <dbReference type="EMBL" id="KAF4136695.1"/>
    </source>
</evidence>
<sequence length="132" mass="15215">MYKSKQQSKVTTDTCSSELLAASMCVEDLMWARKLLKEIRSDKLPCSTLYMDNQSTLTVVTEPGNYQRMKRFAKTSRKIAEFVEKEKIAVQYISSEENIADIFTKALGPQRFQGLRQKLNVENVEQDEAQHE</sequence>
<dbReference type="EMBL" id="JAACNO010001911">
    <property type="protein sequence ID" value="KAF4136695.1"/>
    <property type="molecule type" value="Genomic_DNA"/>
</dbReference>
<protein>
    <submittedName>
        <fullName evidence="1">Putative integrase catalytic domain-containing protein</fullName>
    </submittedName>
</protein>
<name>A0A8S9U6K0_PHYIN</name>
<organism evidence="1 2">
    <name type="scientific">Phytophthora infestans</name>
    <name type="common">Potato late blight agent</name>
    <name type="synonym">Botrytis infestans</name>
    <dbReference type="NCBI Taxonomy" id="4787"/>
    <lineage>
        <taxon>Eukaryota</taxon>
        <taxon>Sar</taxon>
        <taxon>Stramenopiles</taxon>
        <taxon>Oomycota</taxon>
        <taxon>Peronosporomycetes</taxon>
        <taxon>Peronosporales</taxon>
        <taxon>Peronosporaceae</taxon>
        <taxon>Phytophthora</taxon>
    </lineage>
</organism>
<comment type="caution">
    <text evidence="1">The sequence shown here is derived from an EMBL/GenBank/DDBJ whole genome shotgun (WGS) entry which is preliminary data.</text>
</comment>
<gene>
    <name evidence="1" type="ORF">GN958_ATG14121</name>
</gene>
<proteinExistence type="predicted"/>
<dbReference type="AlphaFoldDB" id="A0A8S9U6K0"/>
<dbReference type="CDD" id="cd09272">
    <property type="entry name" value="RNase_HI_RT_Ty1"/>
    <property type="match status" value="1"/>
</dbReference>
<evidence type="ECO:0000313" key="2">
    <source>
        <dbReference type="Proteomes" id="UP000704712"/>
    </source>
</evidence>
<accession>A0A8S9U6K0</accession>
<dbReference type="Proteomes" id="UP000704712">
    <property type="component" value="Unassembled WGS sequence"/>
</dbReference>